<keyword evidence="9" id="KW-1185">Reference proteome</keyword>
<dbReference type="InterPro" id="IPR032466">
    <property type="entry name" value="Metal_Hydrolase"/>
</dbReference>
<organism evidence="8 9">
    <name type="scientific">Arthrobacter zhaoxinii</name>
    <dbReference type="NCBI Taxonomy" id="2964616"/>
    <lineage>
        <taxon>Bacteria</taxon>
        <taxon>Bacillati</taxon>
        <taxon>Actinomycetota</taxon>
        <taxon>Actinomycetes</taxon>
        <taxon>Micrococcales</taxon>
        <taxon>Micrococcaceae</taxon>
        <taxon>Arthrobacter</taxon>
    </lineage>
</organism>
<evidence type="ECO:0000256" key="4">
    <source>
        <dbReference type="ARBA" id="ARBA00022723"/>
    </source>
</evidence>
<feature type="domain" description="Adenosine deaminase" evidence="7">
    <location>
        <begin position="19"/>
        <end position="370"/>
    </location>
</feature>
<dbReference type="Proteomes" id="UP001059859">
    <property type="component" value="Chromosome"/>
</dbReference>
<dbReference type="SUPFAM" id="SSF51556">
    <property type="entry name" value="Metallo-dependent hydrolases"/>
    <property type="match status" value="1"/>
</dbReference>
<accession>A0ABY5YS21</accession>
<keyword evidence="5 8" id="KW-0378">Hydrolase</keyword>
<dbReference type="InterPro" id="IPR001365">
    <property type="entry name" value="A_deaminase_dom"/>
</dbReference>
<dbReference type="Gene3D" id="3.20.20.140">
    <property type="entry name" value="Metal-dependent hydrolases"/>
    <property type="match status" value="1"/>
</dbReference>
<dbReference type="GO" id="GO:0016787">
    <property type="term" value="F:hydrolase activity"/>
    <property type="evidence" value="ECO:0007669"/>
    <property type="project" value="UniProtKB-KW"/>
</dbReference>
<comment type="similarity">
    <text evidence="2">Belongs to the metallo-dependent hydrolases superfamily. Adenosine and AMP deaminases family.</text>
</comment>
<evidence type="ECO:0000259" key="7">
    <source>
        <dbReference type="Pfam" id="PF00962"/>
    </source>
</evidence>
<keyword evidence="6" id="KW-0862">Zinc</keyword>
<protein>
    <recommendedName>
        <fullName evidence="3">adenosine deaminase</fullName>
        <ecNumber evidence="3">3.5.4.4</ecNumber>
    </recommendedName>
</protein>
<comment type="cofactor">
    <cofactor evidence="1">
        <name>Zn(2+)</name>
        <dbReference type="ChEBI" id="CHEBI:29105"/>
    </cofactor>
</comment>
<dbReference type="PANTHER" id="PTHR11409">
    <property type="entry name" value="ADENOSINE DEAMINASE"/>
    <property type="match status" value="1"/>
</dbReference>
<name>A0ABY5YS21_9MICC</name>
<evidence type="ECO:0000313" key="9">
    <source>
        <dbReference type="Proteomes" id="UP001059859"/>
    </source>
</evidence>
<dbReference type="RefSeq" id="WP_260653068.1">
    <property type="nucleotide sequence ID" value="NZ_CP104275.1"/>
</dbReference>
<dbReference type="Pfam" id="PF00962">
    <property type="entry name" value="A_deaminase"/>
    <property type="match status" value="1"/>
</dbReference>
<evidence type="ECO:0000256" key="5">
    <source>
        <dbReference type="ARBA" id="ARBA00022801"/>
    </source>
</evidence>
<evidence type="ECO:0000313" key="8">
    <source>
        <dbReference type="EMBL" id="UWX97902.1"/>
    </source>
</evidence>
<sequence length="379" mass="40909">MTEPTNTPEKPFLDVRSLPKVSLHDHLDGGLRPATIVELAAAAGHTLPSTDPAGLGEWFRESADSGSLERYLETFDHTIAVMQTRGGLVRVAREFVEDLAADGVVYAEVRWAPEQHLQAGLSLDEAVEAVQAGIEEGVVIAEAAGRFIQVGQLITAMRHADRAMEIAELAVRHRDSGAVGFDIAGPEDGFPPSRFKDAFTYLAEQQFPVTVHAGEAAGIESIVDALVHGRALRLGHGVRIAEDIDVEFEEPGSADEAEVGIVSMGRVANWVRDRGIPLEVCPSSNLQTGAVASFGEDIETHPIDLLYQTGFAVTINTDNRLMSSVTLTGEFELLMDTFDYDLDDVLELTMNAVNAAFLPLDERAALSAYVTEGFNRARG</sequence>
<keyword evidence="4" id="KW-0479">Metal-binding</keyword>
<dbReference type="InterPro" id="IPR006330">
    <property type="entry name" value="Ado/ade_deaminase"/>
</dbReference>
<evidence type="ECO:0000256" key="2">
    <source>
        <dbReference type="ARBA" id="ARBA00006676"/>
    </source>
</evidence>
<gene>
    <name evidence="8" type="ORF">N2K95_04260</name>
</gene>
<evidence type="ECO:0000256" key="1">
    <source>
        <dbReference type="ARBA" id="ARBA00001947"/>
    </source>
</evidence>
<reference evidence="8" key="1">
    <citation type="submission" date="2022-09" db="EMBL/GenBank/DDBJ databases">
        <title>Novel species in genus Arthrobacter.</title>
        <authorList>
            <person name="Liu Y."/>
        </authorList>
    </citation>
    <scope>NUCLEOTIDE SEQUENCE</scope>
    <source>
        <strain evidence="8">Zg-Y815</strain>
    </source>
</reference>
<evidence type="ECO:0000256" key="6">
    <source>
        <dbReference type="ARBA" id="ARBA00022833"/>
    </source>
</evidence>
<evidence type="ECO:0000256" key="3">
    <source>
        <dbReference type="ARBA" id="ARBA00012784"/>
    </source>
</evidence>
<dbReference type="PANTHER" id="PTHR11409:SF43">
    <property type="entry name" value="ADENOSINE DEAMINASE"/>
    <property type="match status" value="1"/>
</dbReference>
<dbReference type="EC" id="3.5.4.4" evidence="3"/>
<proteinExistence type="inferred from homology"/>
<dbReference type="EMBL" id="CP104275">
    <property type="protein sequence ID" value="UWX97902.1"/>
    <property type="molecule type" value="Genomic_DNA"/>
</dbReference>
<dbReference type="NCBIfam" id="NF006847">
    <property type="entry name" value="PRK09358.1-2"/>
    <property type="match status" value="1"/>
</dbReference>